<proteinExistence type="predicted"/>
<evidence type="ECO:0000256" key="1">
    <source>
        <dbReference type="SAM" id="MobiDB-lite"/>
    </source>
</evidence>
<feature type="region of interest" description="Disordered" evidence="1">
    <location>
        <begin position="1"/>
        <end position="32"/>
    </location>
</feature>
<evidence type="ECO:0000313" key="2">
    <source>
        <dbReference type="EMBL" id="KAF9441519.1"/>
    </source>
</evidence>
<organism evidence="2 3">
    <name type="scientific">Macrolepiota fuliginosa MF-IS2</name>
    <dbReference type="NCBI Taxonomy" id="1400762"/>
    <lineage>
        <taxon>Eukaryota</taxon>
        <taxon>Fungi</taxon>
        <taxon>Dikarya</taxon>
        <taxon>Basidiomycota</taxon>
        <taxon>Agaricomycotina</taxon>
        <taxon>Agaricomycetes</taxon>
        <taxon>Agaricomycetidae</taxon>
        <taxon>Agaricales</taxon>
        <taxon>Agaricineae</taxon>
        <taxon>Agaricaceae</taxon>
        <taxon>Macrolepiota</taxon>
    </lineage>
</organism>
<sequence>MARKTRSKYANQSSPGPAPSTPTLAPSSPSRPLVSLMNLSAATRQFLATMNQDRRVRSEFSKEELERLIPPVDVRLGVFTELLDKLKFQVISIPEGTPNPTPIEVDKEDNDEEYIPDFLVENMGDANNAIAACGSYTNGKTLSTLKGNEHFAVFLENLKRIALLFNIIPAPHQCPPPPPCVQLHVEDAPPPPTCPRLHAEDTPAPPPCSLPHRGDDDAPMEATPPPHSCLSPHGALPPSP</sequence>
<comment type="caution">
    <text evidence="2">The sequence shown here is derived from an EMBL/GenBank/DDBJ whole genome shotgun (WGS) entry which is preliminary data.</text>
</comment>
<name>A0A9P6BXA3_9AGAR</name>
<evidence type="ECO:0000313" key="3">
    <source>
        <dbReference type="Proteomes" id="UP000807342"/>
    </source>
</evidence>
<feature type="region of interest" description="Disordered" evidence="1">
    <location>
        <begin position="191"/>
        <end position="240"/>
    </location>
</feature>
<dbReference type="EMBL" id="MU151879">
    <property type="protein sequence ID" value="KAF9441519.1"/>
    <property type="molecule type" value="Genomic_DNA"/>
</dbReference>
<keyword evidence="3" id="KW-1185">Reference proteome</keyword>
<dbReference type="AlphaFoldDB" id="A0A9P6BXA3"/>
<protein>
    <submittedName>
        <fullName evidence="2">Uncharacterized protein</fullName>
    </submittedName>
</protein>
<reference evidence="2" key="1">
    <citation type="submission" date="2020-11" db="EMBL/GenBank/DDBJ databases">
        <authorList>
            <consortium name="DOE Joint Genome Institute"/>
            <person name="Ahrendt S."/>
            <person name="Riley R."/>
            <person name="Andreopoulos W."/>
            <person name="Labutti K."/>
            <person name="Pangilinan J."/>
            <person name="Ruiz-Duenas F.J."/>
            <person name="Barrasa J.M."/>
            <person name="Sanchez-Garcia M."/>
            <person name="Camarero S."/>
            <person name="Miyauchi S."/>
            <person name="Serrano A."/>
            <person name="Linde D."/>
            <person name="Babiker R."/>
            <person name="Drula E."/>
            <person name="Ayuso-Fernandez I."/>
            <person name="Pacheco R."/>
            <person name="Padilla G."/>
            <person name="Ferreira P."/>
            <person name="Barriuso J."/>
            <person name="Kellner H."/>
            <person name="Castanera R."/>
            <person name="Alfaro M."/>
            <person name="Ramirez L."/>
            <person name="Pisabarro A.G."/>
            <person name="Kuo A."/>
            <person name="Tritt A."/>
            <person name="Lipzen A."/>
            <person name="He G."/>
            <person name="Yan M."/>
            <person name="Ng V."/>
            <person name="Cullen D."/>
            <person name="Martin F."/>
            <person name="Rosso M.-N."/>
            <person name="Henrissat B."/>
            <person name="Hibbett D."/>
            <person name="Martinez A.T."/>
            <person name="Grigoriev I.V."/>
        </authorList>
    </citation>
    <scope>NUCLEOTIDE SEQUENCE</scope>
    <source>
        <strain evidence="2">MF-IS2</strain>
    </source>
</reference>
<gene>
    <name evidence="2" type="ORF">P691DRAFT_766185</name>
</gene>
<feature type="compositionally biased region" description="Low complexity" evidence="1">
    <location>
        <begin position="21"/>
        <end position="32"/>
    </location>
</feature>
<accession>A0A9P6BXA3</accession>
<dbReference type="Proteomes" id="UP000807342">
    <property type="component" value="Unassembled WGS sequence"/>
</dbReference>